<comment type="catalytic activity">
    <reaction evidence="10 11">
        <text>D-alanyl-D-alanine + UDP-N-acetyl-alpha-D-muramoyl-L-alanyl-gamma-D-glutamyl-meso-2,6-diaminopimelate + ATP = UDP-N-acetyl-alpha-D-muramoyl-L-alanyl-gamma-D-glutamyl-meso-2,6-diaminopimeloyl-D-alanyl-D-alanine + ADP + phosphate + H(+)</text>
        <dbReference type="Rhea" id="RHEA:28374"/>
        <dbReference type="ChEBI" id="CHEBI:15378"/>
        <dbReference type="ChEBI" id="CHEBI:30616"/>
        <dbReference type="ChEBI" id="CHEBI:43474"/>
        <dbReference type="ChEBI" id="CHEBI:57822"/>
        <dbReference type="ChEBI" id="CHEBI:61386"/>
        <dbReference type="ChEBI" id="CHEBI:83905"/>
        <dbReference type="ChEBI" id="CHEBI:456216"/>
        <dbReference type="EC" id="6.3.2.10"/>
    </reaction>
</comment>
<dbReference type="GO" id="GO:0008766">
    <property type="term" value="F:UDP-N-acetylmuramoylalanyl-D-glutamyl-2,6-diaminopimelate-D-alanyl-D-alanine ligase activity"/>
    <property type="evidence" value="ECO:0007669"/>
    <property type="project" value="RHEA"/>
</dbReference>
<keyword evidence="15" id="KW-1185">Reference proteome</keyword>
<evidence type="ECO:0000259" key="13">
    <source>
        <dbReference type="Pfam" id="PF08245"/>
    </source>
</evidence>
<dbReference type="InterPro" id="IPR036615">
    <property type="entry name" value="Mur_ligase_C_dom_sf"/>
</dbReference>
<evidence type="ECO:0000259" key="12">
    <source>
        <dbReference type="Pfam" id="PF02875"/>
    </source>
</evidence>
<evidence type="ECO:0000313" key="14">
    <source>
        <dbReference type="EMBL" id="PXA65429.1"/>
    </source>
</evidence>
<dbReference type="GO" id="GO:0009252">
    <property type="term" value="P:peptidoglycan biosynthetic process"/>
    <property type="evidence" value="ECO:0007669"/>
    <property type="project" value="UniProtKB-UniRule"/>
</dbReference>
<protein>
    <recommendedName>
        <fullName evidence="10 11">UDP-N-acetylmuramoyl-tripeptide--D-alanyl-D-alanine ligase</fullName>
        <ecNumber evidence="10 11">6.3.2.10</ecNumber>
    </recommendedName>
    <alternativeName>
        <fullName evidence="10">D-alanyl-D-alanine-adding enzyme</fullName>
    </alternativeName>
</protein>
<comment type="caution">
    <text evidence="14">The sequence shown here is derived from an EMBL/GenBank/DDBJ whole genome shotgun (WGS) entry which is preliminary data.</text>
</comment>
<dbReference type="Gene3D" id="3.90.190.20">
    <property type="entry name" value="Mur ligase, C-terminal domain"/>
    <property type="match status" value="1"/>
</dbReference>
<evidence type="ECO:0000256" key="1">
    <source>
        <dbReference type="ARBA" id="ARBA00022490"/>
    </source>
</evidence>
<comment type="pathway">
    <text evidence="10 11">Cell wall biogenesis; peptidoglycan biosynthesis.</text>
</comment>
<sequence length="497" mass="51167">MIEITAAQIAELTQGVLTQGADPDARIDIAAIVTDSRDAVAGSMYVAKAGESADGHHFLGAAFAAGAVLALAEREVQDDSGTVFPAVIVADAVLAMGALAAHVVGLIRSHSPLTVIGITGSAGKTTTKDLLQGILSPLGATVAPEGSYNGEVGVPLTVFRAVAETRFLIIEMGATKMGHIKYLGAMVRPDLGVVLGVGSAHAGEFGSIDNIAQAKGELVEALAPSGRALLNYDDGRVRAMASRSVAPVSFFSSADANSTAEMVQARNVHTNAQGQPEFELSFPGHPEPLHVSSKLLGLHHVSNLLAAAAAAFAVGAAPKDIVGSLNEQRAASRYRMERTDRSDGVTVINDAYNANPESMRAALRTLAELGGSGARRTWAVLGEMLELGDASVLEHDAVGRVAVRLNISRLLVVGQGARAMHVGAVMEGSWGNESMFFPDAAAAAAVLEAELAPGDVVLFKSSNGAGLRFLGDRIALPTGNSPTSTSETTSGERTAQP</sequence>
<dbReference type="InterPro" id="IPR035911">
    <property type="entry name" value="MurE/MurF_N"/>
</dbReference>
<comment type="function">
    <text evidence="10 11">Involved in cell wall formation. Catalyzes the final step in the synthesis of UDP-N-acetylmuramoyl-pentapeptide, the precursor of murein.</text>
</comment>
<evidence type="ECO:0000256" key="9">
    <source>
        <dbReference type="ARBA" id="ARBA00023316"/>
    </source>
</evidence>
<evidence type="ECO:0000256" key="10">
    <source>
        <dbReference type="HAMAP-Rule" id="MF_02019"/>
    </source>
</evidence>
<proteinExistence type="inferred from homology"/>
<evidence type="ECO:0000256" key="8">
    <source>
        <dbReference type="ARBA" id="ARBA00023306"/>
    </source>
</evidence>
<dbReference type="UniPathway" id="UPA00219"/>
<keyword evidence="8 10" id="KW-0131">Cell cycle</keyword>
<keyword evidence="3 10" id="KW-0132">Cell division</keyword>
<dbReference type="PANTHER" id="PTHR43024">
    <property type="entry name" value="UDP-N-ACETYLMURAMOYL-TRIPEPTIDE--D-ALANYL-D-ALANINE LIGASE"/>
    <property type="match status" value="1"/>
</dbReference>
<dbReference type="InterPro" id="IPR005863">
    <property type="entry name" value="UDP-N-AcMur_synth"/>
</dbReference>
<dbReference type="NCBIfam" id="TIGR01143">
    <property type="entry name" value="murF"/>
    <property type="match status" value="1"/>
</dbReference>
<evidence type="ECO:0000256" key="4">
    <source>
        <dbReference type="ARBA" id="ARBA00022741"/>
    </source>
</evidence>
<dbReference type="InterPro" id="IPR013221">
    <property type="entry name" value="Mur_ligase_cen"/>
</dbReference>
<dbReference type="GO" id="GO:0071555">
    <property type="term" value="P:cell wall organization"/>
    <property type="evidence" value="ECO:0007669"/>
    <property type="project" value="UniProtKB-KW"/>
</dbReference>
<dbReference type="GO" id="GO:0005524">
    <property type="term" value="F:ATP binding"/>
    <property type="evidence" value="ECO:0007669"/>
    <property type="project" value="UniProtKB-UniRule"/>
</dbReference>
<dbReference type="Gene3D" id="3.40.1390.10">
    <property type="entry name" value="MurE/MurF, N-terminal domain"/>
    <property type="match status" value="1"/>
</dbReference>
<dbReference type="OrthoDB" id="9800958at2"/>
<comment type="similarity">
    <text evidence="10">Belongs to the MurCDEF family. MurF subfamily.</text>
</comment>
<evidence type="ECO:0000256" key="6">
    <source>
        <dbReference type="ARBA" id="ARBA00022960"/>
    </source>
</evidence>
<dbReference type="GO" id="GO:0008360">
    <property type="term" value="P:regulation of cell shape"/>
    <property type="evidence" value="ECO:0007669"/>
    <property type="project" value="UniProtKB-KW"/>
</dbReference>
<accession>A0A2V3DQZ9</accession>
<dbReference type="HAMAP" id="MF_02019">
    <property type="entry name" value="MurF"/>
    <property type="match status" value="1"/>
</dbReference>
<comment type="subcellular location">
    <subcellularLocation>
        <location evidence="10 11">Cytoplasm</location>
    </subcellularLocation>
</comment>
<gene>
    <name evidence="10" type="primary">murF</name>
    <name evidence="14" type="ORF">CVS29_09195</name>
</gene>
<dbReference type="EMBL" id="QHLZ01000005">
    <property type="protein sequence ID" value="PXA65429.1"/>
    <property type="molecule type" value="Genomic_DNA"/>
</dbReference>
<feature type="domain" description="Mur ligase C-terminal" evidence="12">
    <location>
        <begin position="335"/>
        <end position="462"/>
    </location>
</feature>
<evidence type="ECO:0000256" key="5">
    <source>
        <dbReference type="ARBA" id="ARBA00022840"/>
    </source>
</evidence>
<dbReference type="SUPFAM" id="SSF53244">
    <property type="entry name" value="MurD-like peptide ligases, peptide-binding domain"/>
    <property type="match status" value="1"/>
</dbReference>
<evidence type="ECO:0000256" key="2">
    <source>
        <dbReference type="ARBA" id="ARBA00022598"/>
    </source>
</evidence>
<evidence type="ECO:0000256" key="3">
    <source>
        <dbReference type="ARBA" id="ARBA00022618"/>
    </source>
</evidence>
<evidence type="ECO:0000256" key="7">
    <source>
        <dbReference type="ARBA" id="ARBA00022984"/>
    </source>
</evidence>
<evidence type="ECO:0000256" key="11">
    <source>
        <dbReference type="RuleBase" id="RU004136"/>
    </source>
</evidence>
<dbReference type="RefSeq" id="WP_110106038.1">
    <property type="nucleotide sequence ID" value="NZ_JACBZZ010000001.1"/>
</dbReference>
<dbReference type="InterPro" id="IPR004101">
    <property type="entry name" value="Mur_ligase_C"/>
</dbReference>
<feature type="domain" description="Mur ligase central" evidence="13">
    <location>
        <begin position="118"/>
        <end position="311"/>
    </location>
</feature>
<organism evidence="14 15">
    <name type="scientific">Arthrobacter psychrochitiniphilus</name>
    <dbReference type="NCBI Taxonomy" id="291045"/>
    <lineage>
        <taxon>Bacteria</taxon>
        <taxon>Bacillati</taxon>
        <taxon>Actinomycetota</taxon>
        <taxon>Actinomycetes</taxon>
        <taxon>Micrococcales</taxon>
        <taxon>Micrococcaceae</taxon>
        <taxon>Arthrobacter</taxon>
    </lineage>
</organism>
<dbReference type="Pfam" id="PF02875">
    <property type="entry name" value="Mur_ligase_C"/>
    <property type="match status" value="1"/>
</dbReference>
<reference evidence="14 15" key="1">
    <citation type="submission" date="2018-05" db="EMBL/GenBank/DDBJ databases">
        <title>Genetic diversity of glacier-inhabiting Cryobacterium bacteria in China and description of Cryobacterium mengkeensis sp. nov. and Arthrobacter glacialis sp. nov.</title>
        <authorList>
            <person name="Liu Q."/>
            <person name="Xin Y.-H."/>
        </authorList>
    </citation>
    <scope>NUCLEOTIDE SEQUENCE [LARGE SCALE GENOMIC DNA]</scope>
    <source>
        <strain evidence="14 15">GP3</strain>
    </source>
</reference>
<feature type="binding site" evidence="10">
    <location>
        <begin position="120"/>
        <end position="126"/>
    </location>
    <ligand>
        <name>ATP</name>
        <dbReference type="ChEBI" id="CHEBI:30616"/>
    </ligand>
</feature>
<dbReference type="InterPro" id="IPR036565">
    <property type="entry name" value="Mur-like_cat_sf"/>
</dbReference>
<dbReference type="SUPFAM" id="SSF53623">
    <property type="entry name" value="MurD-like peptide ligases, catalytic domain"/>
    <property type="match status" value="1"/>
</dbReference>
<dbReference type="Proteomes" id="UP000246303">
    <property type="component" value="Unassembled WGS sequence"/>
</dbReference>
<dbReference type="Gene3D" id="3.40.1190.10">
    <property type="entry name" value="Mur-like, catalytic domain"/>
    <property type="match status" value="1"/>
</dbReference>
<evidence type="ECO:0000313" key="15">
    <source>
        <dbReference type="Proteomes" id="UP000246303"/>
    </source>
</evidence>
<name>A0A2V3DQZ9_9MICC</name>
<keyword evidence="5 10" id="KW-0067">ATP-binding</keyword>
<dbReference type="GO" id="GO:0005737">
    <property type="term" value="C:cytoplasm"/>
    <property type="evidence" value="ECO:0007669"/>
    <property type="project" value="UniProtKB-SubCell"/>
</dbReference>
<dbReference type="Pfam" id="PF08245">
    <property type="entry name" value="Mur_ligase_M"/>
    <property type="match status" value="1"/>
</dbReference>
<dbReference type="InterPro" id="IPR051046">
    <property type="entry name" value="MurCDEF_CellWall_CoF430Synth"/>
</dbReference>
<dbReference type="PANTHER" id="PTHR43024:SF1">
    <property type="entry name" value="UDP-N-ACETYLMURAMOYL-TRIPEPTIDE--D-ALANYL-D-ALANINE LIGASE"/>
    <property type="match status" value="1"/>
</dbReference>
<keyword evidence="9 10" id="KW-0961">Cell wall biogenesis/degradation</keyword>
<keyword evidence="1 10" id="KW-0963">Cytoplasm</keyword>
<keyword evidence="6 10" id="KW-0133">Cell shape</keyword>
<dbReference type="SUPFAM" id="SSF63418">
    <property type="entry name" value="MurE/MurF N-terminal domain"/>
    <property type="match status" value="1"/>
</dbReference>
<dbReference type="AlphaFoldDB" id="A0A2V3DQZ9"/>
<dbReference type="EC" id="6.3.2.10" evidence="10 11"/>
<dbReference type="GO" id="GO:0047480">
    <property type="term" value="F:UDP-N-acetylmuramoyl-tripeptide-D-alanyl-D-alanine ligase activity"/>
    <property type="evidence" value="ECO:0007669"/>
    <property type="project" value="UniProtKB-UniRule"/>
</dbReference>
<keyword evidence="2 10" id="KW-0436">Ligase</keyword>
<keyword evidence="7 10" id="KW-0573">Peptidoglycan synthesis</keyword>
<dbReference type="GO" id="GO:0051301">
    <property type="term" value="P:cell division"/>
    <property type="evidence" value="ECO:0007669"/>
    <property type="project" value="UniProtKB-KW"/>
</dbReference>
<keyword evidence="4 10" id="KW-0547">Nucleotide-binding</keyword>